<dbReference type="RefSeq" id="WP_025251994.1">
    <property type="nucleotide sequence ID" value="NZ_CP004353.1"/>
</dbReference>
<dbReference type="KEGG" id="cvt:B843_02735"/>
<sequence>MDGPRPGRDEQIAALRKKLESFETVKAPLPVAEPVSVPDALARLLPGGGLARGAAYSLAPSALLTVELVAHASARGGVVGVIGWPELGLGGVVESGGQLDRIVVVPDPGLEPLMAVAVLVEGLDLVVYKGAARTLSPVAARPLLAKLRGGRASLLMVGTQVPSPAARIDAELAAVEGIGAGTGRIRGLTLDVEVHAKGHHRRGEFVIGQAPQPRLRAV</sequence>
<keyword evidence="2" id="KW-1185">Reference proteome</keyword>
<evidence type="ECO:0008006" key="3">
    <source>
        <dbReference type="Google" id="ProtNLM"/>
    </source>
</evidence>
<organism evidence="1 2">
    <name type="scientific">Corynebacterium vitaeruminis DSM 20294</name>
    <dbReference type="NCBI Taxonomy" id="1224164"/>
    <lineage>
        <taxon>Bacteria</taxon>
        <taxon>Bacillati</taxon>
        <taxon>Actinomycetota</taxon>
        <taxon>Actinomycetes</taxon>
        <taxon>Mycobacteriales</taxon>
        <taxon>Corynebacteriaceae</taxon>
        <taxon>Corynebacterium</taxon>
    </lineage>
</organism>
<gene>
    <name evidence="1" type="ORF">B843_02735</name>
</gene>
<proteinExistence type="predicted"/>
<dbReference type="AlphaFoldDB" id="W5Y631"/>
<name>W5Y631_9CORY</name>
<dbReference type="EMBL" id="CP004353">
    <property type="protein sequence ID" value="AHI21938.1"/>
    <property type="molecule type" value="Genomic_DNA"/>
</dbReference>
<protein>
    <recommendedName>
        <fullName evidence="3">Recombinase A</fullName>
    </recommendedName>
</protein>
<dbReference type="STRING" id="1224164.B843_02735"/>
<dbReference type="HOGENOM" id="CLU_074514_1_0_11"/>
<dbReference type="PATRIC" id="fig|1224164.3.peg.541"/>
<reference evidence="1 2" key="1">
    <citation type="submission" date="2013-02" db="EMBL/GenBank/DDBJ databases">
        <title>The complete genome sequence of Corynebacterium vitaeruminis DSM 20294.</title>
        <authorList>
            <person name="Ruckert C."/>
            <person name="Albersmeier A."/>
            <person name="Kalinowski J."/>
        </authorList>
    </citation>
    <scope>NUCLEOTIDE SEQUENCE [LARGE SCALE GENOMIC DNA]</scope>
    <source>
        <strain evidence="2">ATCC 10234</strain>
    </source>
</reference>
<dbReference type="Proteomes" id="UP000019222">
    <property type="component" value="Chromosome"/>
</dbReference>
<dbReference type="eggNOG" id="COG4544">
    <property type="taxonomic scope" value="Bacteria"/>
</dbReference>
<evidence type="ECO:0000313" key="2">
    <source>
        <dbReference type="Proteomes" id="UP000019222"/>
    </source>
</evidence>
<evidence type="ECO:0000313" key="1">
    <source>
        <dbReference type="EMBL" id="AHI21938.1"/>
    </source>
</evidence>
<accession>W5Y631</accession>